<reference evidence="2" key="1">
    <citation type="submission" date="2019-09" db="EMBL/GenBank/DDBJ databases">
        <title>Draft genome information of white flower Hibiscus syriacus.</title>
        <authorList>
            <person name="Kim Y.-M."/>
        </authorList>
    </citation>
    <scope>NUCLEOTIDE SEQUENCE [LARGE SCALE GENOMIC DNA]</scope>
    <source>
        <strain evidence="2">YM2019G1</strain>
    </source>
</reference>
<feature type="transmembrane region" description="Helical" evidence="1">
    <location>
        <begin position="125"/>
        <end position="144"/>
    </location>
</feature>
<dbReference type="EMBL" id="VEPZ02001720">
    <property type="protein sequence ID" value="KAE8661637.1"/>
    <property type="molecule type" value="Genomic_DNA"/>
</dbReference>
<gene>
    <name evidence="2" type="ORF">F3Y22_tig00113725pilonHSYRG01594</name>
</gene>
<dbReference type="Proteomes" id="UP000436088">
    <property type="component" value="Unassembled WGS sequence"/>
</dbReference>
<keyword evidence="3" id="KW-1185">Reference proteome</keyword>
<organism evidence="2 3">
    <name type="scientific">Hibiscus syriacus</name>
    <name type="common">Rose of Sharon</name>
    <dbReference type="NCBI Taxonomy" id="106335"/>
    <lineage>
        <taxon>Eukaryota</taxon>
        <taxon>Viridiplantae</taxon>
        <taxon>Streptophyta</taxon>
        <taxon>Embryophyta</taxon>
        <taxon>Tracheophyta</taxon>
        <taxon>Spermatophyta</taxon>
        <taxon>Magnoliopsida</taxon>
        <taxon>eudicotyledons</taxon>
        <taxon>Gunneridae</taxon>
        <taxon>Pentapetalae</taxon>
        <taxon>rosids</taxon>
        <taxon>malvids</taxon>
        <taxon>Malvales</taxon>
        <taxon>Malvaceae</taxon>
        <taxon>Malvoideae</taxon>
        <taxon>Hibiscus</taxon>
    </lineage>
</organism>
<feature type="transmembrane region" description="Helical" evidence="1">
    <location>
        <begin position="165"/>
        <end position="187"/>
    </location>
</feature>
<dbReference type="InterPro" id="IPR021775">
    <property type="entry name" value="DUF3339"/>
</dbReference>
<evidence type="ECO:0000313" key="3">
    <source>
        <dbReference type="Proteomes" id="UP000436088"/>
    </source>
</evidence>
<dbReference type="AlphaFoldDB" id="A0A6A2XYG2"/>
<keyword evidence="1" id="KW-0812">Transmembrane</keyword>
<accession>A0A6A2XYG2</accession>
<dbReference type="Pfam" id="PF11820">
    <property type="entry name" value="DUF3339"/>
    <property type="match status" value="1"/>
</dbReference>
<evidence type="ECO:0000313" key="2">
    <source>
        <dbReference type="EMBL" id="KAE8661637.1"/>
    </source>
</evidence>
<comment type="caution">
    <text evidence="2">The sequence shown here is derived from an EMBL/GenBank/DDBJ whole genome shotgun (WGS) entry which is preliminary data.</text>
</comment>
<dbReference type="PANTHER" id="PTHR33128">
    <property type="entry name" value="OS05G0103400 PROTEIN"/>
    <property type="match status" value="1"/>
</dbReference>
<protein>
    <submittedName>
        <fullName evidence="2">Ribonucleoside-diphosphate reductase</fullName>
    </submittedName>
</protein>
<keyword evidence="1" id="KW-1133">Transmembrane helix</keyword>
<keyword evidence="1" id="KW-0472">Membrane</keyword>
<dbReference type="PANTHER" id="PTHR33128:SF54">
    <property type="entry name" value="OS01G0849500 PROTEIN"/>
    <property type="match status" value="1"/>
</dbReference>
<name>A0A6A2XYG2_HIBSY</name>
<sequence>MANSVPYHGMEKHTTSREPCALSMLSYEFNPNHVHIMSRTLAPNSNALFTIPQCTPHHTIRCLSEASPTHLAKALCSPLISNSRSNQYLLLDQRKHLQHEEECGWAILVYFSLSAGNGVEEMRDWAAPLIASALFAFLSPGLILQIPGKNQPIGFMNMKTSVASIFVHAVLYVLFLILFLVVLHIHLPA</sequence>
<evidence type="ECO:0000256" key="1">
    <source>
        <dbReference type="SAM" id="Phobius"/>
    </source>
</evidence>
<proteinExistence type="predicted"/>